<dbReference type="Pfam" id="PF00240">
    <property type="entry name" value="ubiquitin"/>
    <property type="match status" value="1"/>
</dbReference>
<dbReference type="PANTHER" id="PTHR10677:SF16">
    <property type="entry name" value="UBIQUILIN-1"/>
    <property type="match status" value="1"/>
</dbReference>
<gene>
    <name evidence="5" type="primary">LOC115549610</name>
</gene>
<organism evidence="5 6">
    <name type="scientific">Gadus morhua</name>
    <name type="common">Atlantic cod</name>
    <dbReference type="NCBI Taxonomy" id="8049"/>
    <lineage>
        <taxon>Eukaryota</taxon>
        <taxon>Metazoa</taxon>
        <taxon>Chordata</taxon>
        <taxon>Craniata</taxon>
        <taxon>Vertebrata</taxon>
        <taxon>Euteleostomi</taxon>
        <taxon>Actinopterygii</taxon>
        <taxon>Neopterygii</taxon>
        <taxon>Teleostei</taxon>
        <taxon>Neoteleostei</taxon>
        <taxon>Acanthomorphata</taxon>
        <taxon>Zeiogadaria</taxon>
        <taxon>Gadariae</taxon>
        <taxon>Gadiformes</taxon>
        <taxon>Gadoidei</taxon>
        <taxon>Gadidae</taxon>
        <taxon>Gadus</taxon>
    </lineage>
</organism>
<dbReference type="SMART" id="SM00213">
    <property type="entry name" value="UBQ"/>
    <property type="match status" value="2"/>
</dbReference>
<dbReference type="Ensembl" id="ENSGMOT00000037300.1">
    <property type="protein sequence ID" value="ENSGMOP00000060150.1"/>
    <property type="gene ID" value="ENSGMOG00000031117.1"/>
</dbReference>
<feature type="compositionally biased region" description="Basic and acidic residues" evidence="3">
    <location>
        <begin position="155"/>
        <end position="175"/>
    </location>
</feature>
<evidence type="ECO:0000256" key="2">
    <source>
        <dbReference type="ARBA" id="ARBA00022490"/>
    </source>
</evidence>
<dbReference type="Proteomes" id="UP000694546">
    <property type="component" value="Chromosome 8"/>
</dbReference>
<feature type="region of interest" description="Disordered" evidence="3">
    <location>
        <begin position="154"/>
        <end position="175"/>
    </location>
</feature>
<dbReference type="InterPro" id="IPR000626">
    <property type="entry name" value="Ubiquitin-like_dom"/>
</dbReference>
<dbReference type="GO" id="GO:0006511">
    <property type="term" value="P:ubiquitin-dependent protein catabolic process"/>
    <property type="evidence" value="ECO:0007669"/>
    <property type="project" value="TreeGrafter"/>
</dbReference>
<dbReference type="SUPFAM" id="SSF54236">
    <property type="entry name" value="Ubiquitin-like"/>
    <property type="match status" value="2"/>
</dbReference>
<evidence type="ECO:0000259" key="4">
    <source>
        <dbReference type="PROSITE" id="PS50053"/>
    </source>
</evidence>
<dbReference type="OMA" id="HFGVAME"/>
<reference evidence="5" key="2">
    <citation type="submission" date="2025-09" db="UniProtKB">
        <authorList>
            <consortium name="Ensembl"/>
        </authorList>
    </citation>
    <scope>IDENTIFICATION</scope>
</reference>
<keyword evidence="6" id="KW-1185">Reference proteome</keyword>
<dbReference type="Gene3D" id="3.10.20.90">
    <property type="entry name" value="Phosphatidylinositol 3-kinase Catalytic Subunit, Chain A, domain 1"/>
    <property type="match status" value="2"/>
</dbReference>
<dbReference type="InterPro" id="IPR029071">
    <property type="entry name" value="Ubiquitin-like_domsf"/>
</dbReference>
<dbReference type="GeneID" id="115549610"/>
<sequence length="175" mass="19408">MDITITLLGGESHLLTVDPGTTVGSLKRLILQSFKLSPDKLSYDKEGQKINLNDESRSISAYGVPAGANILMLLKEPMNEPTTINIILKTLRGQSHTYTVRPGETVASFKLKVQQRERVAVDQQRLVYECHQLNDESRTLESYNVRAGSTIYQKEGLRGGKDSGEDALREEAKSS</sequence>
<reference evidence="5" key="1">
    <citation type="submission" date="2025-08" db="UniProtKB">
        <authorList>
            <consortium name="Ensembl"/>
        </authorList>
    </citation>
    <scope>IDENTIFICATION</scope>
</reference>
<proteinExistence type="predicted"/>
<evidence type="ECO:0000313" key="5">
    <source>
        <dbReference type="Ensembl" id="ENSGMOP00000060150.1"/>
    </source>
</evidence>
<dbReference type="PROSITE" id="PS50053">
    <property type="entry name" value="UBIQUITIN_2"/>
    <property type="match status" value="2"/>
</dbReference>
<evidence type="ECO:0000256" key="1">
    <source>
        <dbReference type="ARBA" id="ARBA00004496"/>
    </source>
</evidence>
<name>A0A8C5CH89_GADMO</name>
<feature type="domain" description="Ubiquitin-like" evidence="4">
    <location>
        <begin position="1"/>
        <end position="79"/>
    </location>
</feature>
<dbReference type="CDD" id="cd17039">
    <property type="entry name" value="Ubl_ubiquitin_like"/>
    <property type="match status" value="1"/>
</dbReference>
<accession>A0A8C5CH89</accession>
<dbReference type="AlphaFoldDB" id="A0A8C5CH89"/>
<evidence type="ECO:0000256" key="3">
    <source>
        <dbReference type="SAM" id="MobiDB-lite"/>
    </source>
</evidence>
<keyword evidence="2" id="KW-0963">Cytoplasm</keyword>
<accession>A0A8C5AFU0</accession>
<comment type="subcellular location">
    <subcellularLocation>
        <location evidence="1">Cytoplasm</location>
    </subcellularLocation>
</comment>
<protein>
    <submittedName>
        <fullName evidence="5">Ubiquitin-NEDD8-like protein RUB2</fullName>
    </submittedName>
</protein>
<dbReference type="GO" id="GO:0031593">
    <property type="term" value="F:polyubiquitin modification-dependent protein binding"/>
    <property type="evidence" value="ECO:0007669"/>
    <property type="project" value="TreeGrafter"/>
</dbReference>
<evidence type="ECO:0000313" key="6">
    <source>
        <dbReference type="Proteomes" id="UP000694546"/>
    </source>
</evidence>
<dbReference type="RefSeq" id="XP_030220769.1">
    <property type="nucleotide sequence ID" value="XM_030364909.1"/>
</dbReference>
<dbReference type="PANTHER" id="PTHR10677">
    <property type="entry name" value="UBIQUILIN"/>
    <property type="match status" value="1"/>
</dbReference>
<dbReference type="GO" id="GO:0005829">
    <property type="term" value="C:cytosol"/>
    <property type="evidence" value="ECO:0007669"/>
    <property type="project" value="TreeGrafter"/>
</dbReference>
<feature type="domain" description="Ubiquitin-like" evidence="4">
    <location>
        <begin position="84"/>
        <end position="160"/>
    </location>
</feature>
<dbReference type="RefSeq" id="XP_030220768.1">
    <property type="nucleotide sequence ID" value="XM_030364908.1"/>
</dbReference>
<dbReference type="RefSeq" id="XP_030220767.1">
    <property type="nucleotide sequence ID" value="XM_030364907.1"/>
</dbReference>
<dbReference type="InterPro" id="IPR015496">
    <property type="entry name" value="Ubiquilin"/>
</dbReference>
<dbReference type="GeneTree" id="ENSGT00940000162007"/>
<dbReference type="OrthoDB" id="1885901at2759"/>